<dbReference type="PANTHER" id="PTHR43405:SF1">
    <property type="entry name" value="GLYCOSYL HYDROLASE DIGH"/>
    <property type="match status" value="1"/>
</dbReference>
<accession>A0A7V5PNU1</accession>
<gene>
    <name evidence="3" type="ORF">ENJ89_04955</name>
</gene>
<protein>
    <recommendedName>
        <fullName evidence="2">Glycosyl hydrolase-like 10 domain-containing protein</fullName>
    </recommendedName>
</protein>
<dbReference type="EMBL" id="DROD01000336">
    <property type="protein sequence ID" value="HHJ52522.1"/>
    <property type="molecule type" value="Genomic_DNA"/>
</dbReference>
<proteinExistence type="predicted"/>
<feature type="domain" description="Glycosyl hydrolase-like 10" evidence="2">
    <location>
        <begin position="1"/>
        <end position="157"/>
    </location>
</feature>
<reference evidence="3" key="1">
    <citation type="journal article" date="2020" name="mSystems">
        <title>Genome- and Community-Level Interaction Insights into Carbon Utilization and Element Cycling Functions of Hydrothermarchaeota in Hydrothermal Sediment.</title>
        <authorList>
            <person name="Zhou Z."/>
            <person name="Liu Y."/>
            <person name="Xu W."/>
            <person name="Pan J."/>
            <person name="Luo Z.H."/>
            <person name="Li M."/>
        </authorList>
    </citation>
    <scope>NUCLEOTIDE SEQUENCE [LARGE SCALE GENOMIC DNA]</scope>
    <source>
        <strain evidence="3">HyVt-527</strain>
    </source>
</reference>
<evidence type="ECO:0000313" key="3">
    <source>
        <dbReference type="EMBL" id="HHJ52522.1"/>
    </source>
</evidence>
<dbReference type="AlphaFoldDB" id="A0A7V5PNU1"/>
<dbReference type="Pfam" id="PF02638">
    <property type="entry name" value="GHL10"/>
    <property type="match status" value="1"/>
</dbReference>
<organism evidence="3">
    <name type="scientific">Caldithrix abyssi</name>
    <dbReference type="NCBI Taxonomy" id="187145"/>
    <lineage>
        <taxon>Bacteria</taxon>
        <taxon>Pseudomonadati</taxon>
        <taxon>Calditrichota</taxon>
        <taxon>Calditrichia</taxon>
        <taxon>Calditrichales</taxon>
        <taxon>Calditrichaceae</taxon>
        <taxon>Caldithrix</taxon>
    </lineage>
</organism>
<comment type="caution">
    <text evidence="3">The sequence shown here is derived from an EMBL/GenBank/DDBJ whole genome shotgun (WGS) entry which is preliminary data.</text>
</comment>
<dbReference type="Gene3D" id="3.20.20.80">
    <property type="entry name" value="Glycosidases"/>
    <property type="match status" value="1"/>
</dbReference>
<dbReference type="PANTHER" id="PTHR43405">
    <property type="entry name" value="GLYCOSYL HYDROLASE DIGH"/>
    <property type="match status" value="1"/>
</dbReference>
<evidence type="ECO:0000259" key="2">
    <source>
        <dbReference type="Pfam" id="PF02638"/>
    </source>
</evidence>
<evidence type="ECO:0000256" key="1">
    <source>
        <dbReference type="ARBA" id="ARBA00022729"/>
    </source>
</evidence>
<name>A0A7V5PNU1_CALAY</name>
<sequence length="311" mass="36245">IDGVHFDDYFYPYPSYNNGKDFPDEDSYHAYLQQGGKLSRGDWRRKAVNDFIRRVYRAIKQTKPWVKFGLSPFGIYRPGHPASISGFDQYRTLYADARLWLNQGWVDYWAPQLYWPINRVRQSFPVLLGWWLRENKKQRHVWPGLFTSRVKDAAGVDENLNQIMIVRGFEPDAPGHIHFSAKAFLDTSAILSKALLTGPYRRPALIPPSPWLDDEPPQPPRVRTQLMADSVSIRWTHGDTSDVFRWVVYFRYGDRWNYQILNRSQMTFTLPYRLSADENKVSFVLTRVAVTAVDRTGNESARTILPVTIPQ</sequence>
<feature type="non-terminal residue" evidence="3">
    <location>
        <position position="1"/>
    </location>
</feature>
<dbReference type="Proteomes" id="UP000886124">
    <property type="component" value="Unassembled WGS sequence"/>
</dbReference>
<dbReference type="InterPro" id="IPR003790">
    <property type="entry name" value="GHL10"/>
</dbReference>
<keyword evidence="1" id="KW-0732">Signal</keyword>
<dbReference type="InterPro" id="IPR052177">
    <property type="entry name" value="Divisome_Glycosyl_Hydrolase"/>
</dbReference>